<dbReference type="Proteomes" id="UP000011991">
    <property type="component" value="Unassembled WGS sequence"/>
</dbReference>
<name>M5RRE7_9BACT</name>
<evidence type="ECO:0000256" key="1">
    <source>
        <dbReference type="SAM" id="Phobius"/>
    </source>
</evidence>
<feature type="transmembrane region" description="Helical" evidence="1">
    <location>
        <begin position="29"/>
        <end position="50"/>
    </location>
</feature>
<sequence>MTISKPYQSPVTLEPASAARTQFTRYPGLCLSALSAVAILADAPIGFFTIVDSVRVSLAGDFLLGIAVAAGTLLFILAHLAVLVGAINMVRGKSNRISWLAAVIACVPVLSPGIILGIPLGIWSLVALQKSNSD</sequence>
<reference evidence="2 3" key="1">
    <citation type="journal article" date="2013" name="Mar. Genomics">
        <title>Expression of sulfatases in Rhodopirellula baltica and the diversity of sulfatases in the genus Rhodopirellula.</title>
        <authorList>
            <person name="Wegner C.E."/>
            <person name="Richter-Heitmann T."/>
            <person name="Klindworth A."/>
            <person name="Klockow C."/>
            <person name="Richter M."/>
            <person name="Achstetter T."/>
            <person name="Glockner F.O."/>
            <person name="Harder J."/>
        </authorList>
    </citation>
    <scope>NUCLEOTIDE SEQUENCE [LARGE SCALE GENOMIC DNA]</scope>
    <source>
        <strain evidence="2 3">SM1</strain>
    </source>
</reference>
<proteinExistence type="predicted"/>
<keyword evidence="1" id="KW-0812">Transmembrane</keyword>
<dbReference type="PATRIC" id="fig|1265738.3.peg.1209"/>
<feature type="transmembrane region" description="Helical" evidence="1">
    <location>
        <begin position="62"/>
        <end position="87"/>
    </location>
</feature>
<feature type="transmembrane region" description="Helical" evidence="1">
    <location>
        <begin position="99"/>
        <end position="126"/>
    </location>
</feature>
<protein>
    <submittedName>
        <fullName evidence="2">Membrane protein</fullName>
    </submittedName>
</protein>
<dbReference type="AlphaFoldDB" id="M5RRE7"/>
<dbReference type="EMBL" id="ANOG01000183">
    <property type="protein sequence ID" value="EMI21855.1"/>
    <property type="molecule type" value="Genomic_DNA"/>
</dbReference>
<keyword evidence="1" id="KW-0472">Membrane</keyword>
<organism evidence="2 3">
    <name type="scientific">Rhodopirellula maiorica SM1</name>
    <dbReference type="NCBI Taxonomy" id="1265738"/>
    <lineage>
        <taxon>Bacteria</taxon>
        <taxon>Pseudomonadati</taxon>
        <taxon>Planctomycetota</taxon>
        <taxon>Planctomycetia</taxon>
        <taxon>Pirellulales</taxon>
        <taxon>Pirellulaceae</taxon>
        <taxon>Novipirellula</taxon>
    </lineage>
</organism>
<evidence type="ECO:0000313" key="3">
    <source>
        <dbReference type="Proteomes" id="UP000011991"/>
    </source>
</evidence>
<keyword evidence="1" id="KW-1133">Transmembrane helix</keyword>
<evidence type="ECO:0000313" key="2">
    <source>
        <dbReference type="EMBL" id="EMI21855.1"/>
    </source>
</evidence>
<comment type="caution">
    <text evidence="2">The sequence shown here is derived from an EMBL/GenBank/DDBJ whole genome shotgun (WGS) entry which is preliminary data.</text>
</comment>
<gene>
    <name evidence="2" type="ORF">RMSM_01213</name>
</gene>
<keyword evidence="3" id="KW-1185">Reference proteome</keyword>
<accession>M5RRE7</accession>